<dbReference type="GO" id="GO:0022857">
    <property type="term" value="F:transmembrane transporter activity"/>
    <property type="evidence" value="ECO:0007669"/>
    <property type="project" value="InterPro"/>
</dbReference>
<dbReference type="Proteomes" id="UP001159364">
    <property type="component" value="Linkage Group LG05"/>
</dbReference>
<evidence type="ECO:0000313" key="8">
    <source>
        <dbReference type="Proteomes" id="UP001159364"/>
    </source>
</evidence>
<feature type="transmembrane region" description="Helical" evidence="6">
    <location>
        <begin position="421"/>
        <end position="437"/>
    </location>
</feature>
<protein>
    <submittedName>
        <fullName evidence="7">Uncharacterized protein</fullName>
    </submittedName>
</protein>
<feature type="transmembrane region" description="Helical" evidence="6">
    <location>
        <begin position="361"/>
        <end position="383"/>
    </location>
</feature>
<feature type="transmembrane region" description="Helical" evidence="6">
    <location>
        <begin position="94"/>
        <end position="113"/>
    </location>
</feature>
<feature type="transmembrane region" description="Helical" evidence="6">
    <location>
        <begin position="459"/>
        <end position="481"/>
    </location>
</feature>
<dbReference type="InterPro" id="IPR006043">
    <property type="entry name" value="NCS2"/>
</dbReference>
<feature type="transmembrane region" description="Helical" evidence="6">
    <location>
        <begin position="389"/>
        <end position="409"/>
    </location>
</feature>
<reference evidence="7 8" key="1">
    <citation type="submission" date="2021-09" db="EMBL/GenBank/DDBJ databases">
        <title>Genomic insights and catalytic innovation underlie evolution of tropane alkaloids biosynthesis.</title>
        <authorList>
            <person name="Wang Y.-J."/>
            <person name="Tian T."/>
            <person name="Huang J.-P."/>
            <person name="Huang S.-X."/>
        </authorList>
    </citation>
    <scope>NUCLEOTIDE SEQUENCE [LARGE SCALE GENOMIC DNA]</scope>
    <source>
        <strain evidence="7">KIB-2018</strain>
        <tissue evidence="7">Leaf</tissue>
    </source>
</reference>
<dbReference type="AlphaFoldDB" id="A0AAV8T9M7"/>
<feature type="transmembrane region" description="Helical" evidence="6">
    <location>
        <begin position="70"/>
        <end position="88"/>
    </location>
</feature>
<dbReference type="GO" id="GO:0016020">
    <property type="term" value="C:membrane"/>
    <property type="evidence" value="ECO:0007669"/>
    <property type="project" value="UniProtKB-SubCell"/>
</dbReference>
<proteinExistence type="inferred from homology"/>
<feature type="transmembrane region" description="Helical" evidence="6">
    <location>
        <begin position="39"/>
        <end position="58"/>
    </location>
</feature>
<evidence type="ECO:0000256" key="5">
    <source>
        <dbReference type="ARBA" id="ARBA00023136"/>
    </source>
</evidence>
<dbReference type="Pfam" id="PF00860">
    <property type="entry name" value="Xan_ur_permease"/>
    <property type="match status" value="1"/>
</dbReference>
<sequence>MAGSKVDEFQPHPVKEQLPGVDFCISSSPPWTEAVLHGFQHYIVMIGTTVIIPSVLVPLMGGGDEEKAELINTMLFVAGLNTLLQTLFGTRVPVVMGGSYAFIIPANSIALSSNRSSTSSSLDTHERFAKSMRAVQGALIIASFCQMTIGLWRVFARFLSPLAAAPLVTLTGLGLYTHGFPQLAKCIEVGLPALVMIVFLSQYLPHMLETRASMVNRFAVLLCVALIWVYAEILTAARTYNDSSQKRQLSCRTDRSGLIGAAPWIRVPYPLQWGRPTFEAGDAFAMMAACFVAVIESTGTFMAASRFGSATPIPPSVLSRGIGWQGVGTMMTGLFGTGNGCTASVENAGLMGLTRVGSRRVIQISAGFMLFFSVVGKFGAVIASIPLPIFATMYCVLFIYVASAGLAHLQFCNLNSFRTKFILGFSLFMGLSVPRYLDEIILVEGHGPVGTGAIWFNDIMQVIFTSPATVGIVIAYILDITHSPRHRSRRRDSGRHWWQKFRYFSQDTRSEEFYALPYNLNRFFPSF</sequence>
<name>A0AAV8T9M7_9ROSI</name>
<feature type="transmembrane region" description="Helical" evidence="6">
    <location>
        <begin position="134"/>
        <end position="152"/>
    </location>
</feature>
<keyword evidence="5 6" id="KW-0472">Membrane</keyword>
<keyword evidence="8" id="KW-1185">Reference proteome</keyword>
<evidence type="ECO:0000256" key="4">
    <source>
        <dbReference type="ARBA" id="ARBA00022989"/>
    </source>
</evidence>
<evidence type="ECO:0000256" key="1">
    <source>
        <dbReference type="ARBA" id="ARBA00004141"/>
    </source>
</evidence>
<comment type="subcellular location">
    <subcellularLocation>
        <location evidence="1">Membrane</location>
        <topology evidence="1">Multi-pass membrane protein</topology>
    </subcellularLocation>
</comment>
<keyword evidence="3 6" id="KW-0812">Transmembrane</keyword>
<dbReference type="PANTHER" id="PTHR11119">
    <property type="entry name" value="XANTHINE-URACIL / VITAMIN C PERMEASE FAMILY MEMBER"/>
    <property type="match status" value="1"/>
</dbReference>
<evidence type="ECO:0000256" key="6">
    <source>
        <dbReference type="SAM" id="Phobius"/>
    </source>
</evidence>
<feature type="transmembrane region" description="Helical" evidence="6">
    <location>
        <begin position="218"/>
        <end position="237"/>
    </location>
</feature>
<comment type="similarity">
    <text evidence="2">Belongs to the nucleobase:cation symporter-2 (NCS2) (TC 2.A.40) family.</text>
</comment>
<feature type="transmembrane region" description="Helical" evidence="6">
    <location>
        <begin position="189"/>
        <end position="206"/>
    </location>
</feature>
<organism evidence="7 8">
    <name type="scientific">Erythroxylum novogranatense</name>
    <dbReference type="NCBI Taxonomy" id="1862640"/>
    <lineage>
        <taxon>Eukaryota</taxon>
        <taxon>Viridiplantae</taxon>
        <taxon>Streptophyta</taxon>
        <taxon>Embryophyta</taxon>
        <taxon>Tracheophyta</taxon>
        <taxon>Spermatophyta</taxon>
        <taxon>Magnoliopsida</taxon>
        <taxon>eudicotyledons</taxon>
        <taxon>Gunneridae</taxon>
        <taxon>Pentapetalae</taxon>
        <taxon>rosids</taxon>
        <taxon>fabids</taxon>
        <taxon>Malpighiales</taxon>
        <taxon>Erythroxylaceae</taxon>
        <taxon>Erythroxylum</taxon>
    </lineage>
</organism>
<comment type="caution">
    <text evidence="7">The sequence shown here is derived from an EMBL/GenBank/DDBJ whole genome shotgun (WGS) entry which is preliminary data.</text>
</comment>
<accession>A0AAV8T9M7</accession>
<gene>
    <name evidence="7" type="ORF">K2173_002261</name>
</gene>
<evidence type="ECO:0000256" key="3">
    <source>
        <dbReference type="ARBA" id="ARBA00022692"/>
    </source>
</evidence>
<evidence type="ECO:0000313" key="7">
    <source>
        <dbReference type="EMBL" id="KAJ8763378.1"/>
    </source>
</evidence>
<dbReference type="EMBL" id="JAIWQS010000005">
    <property type="protein sequence ID" value="KAJ8763378.1"/>
    <property type="molecule type" value="Genomic_DNA"/>
</dbReference>
<evidence type="ECO:0000256" key="2">
    <source>
        <dbReference type="ARBA" id="ARBA00008821"/>
    </source>
</evidence>
<keyword evidence="4 6" id="KW-1133">Transmembrane helix</keyword>